<dbReference type="AlphaFoldDB" id="A0A1T4LE76"/>
<feature type="transmembrane region" description="Helical" evidence="8">
    <location>
        <begin position="12"/>
        <end position="39"/>
    </location>
</feature>
<dbReference type="EMBL" id="FUWJ01000001">
    <property type="protein sequence ID" value="SJZ53069.1"/>
    <property type="molecule type" value="Genomic_DNA"/>
</dbReference>
<reference evidence="10" key="1">
    <citation type="submission" date="2017-02" db="EMBL/GenBank/DDBJ databases">
        <authorList>
            <person name="Varghese N."/>
            <person name="Submissions S."/>
        </authorList>
    </citation>
    <scope>NUCLEOTIDE SEQUENCE [LARGE SCALE GENOMIC DNA]</scope>
    <source>
        <strain evidence="10">ATCC 27094</strain>
    </source>
</reference>
<evidence type="ECO:0000256" key="2">
    <source>
        <dbReference type="ARBA" id="ARBA00009142"/>
    </source>
</evidence>
<evidence type="ECO:0000313" key="9">
    <source>
        <dbReference type="EMBL" id="SJZ53069.1"/>
    </source>
</evidence>
<accession>A0A1T4LE76</accession>
<evidence type="ECO:0000256" key="7">
    <source>
        <dbReference type="ARBA" id="ARBA00023136"/>
    </source>
</evidence>
<dbReference type="OrthoDB" id="8421744at2"/>
<dbReference type="PANTHER" id="PTHR30269:SF37">
    <property type="entry name" value="MEMBRANE TRANSPORTER PROTEIN"/>
    <property type="match status" value="1"/>
</dbReference>
<dbReference type="RefSeq" id="WP_085933134.1">
    <property type="nucleotide sequence ID" value="NZ_FUWJ01000001.1"/>
</dbReference>
<evidence type="ECO:0000256" key="1">
    <source>
        <dbReference type="ARBA" id="ARBA00004651"/>
    </source>
</evidence>
<feature type="transmembrane region" description="Helical" evidence="8">
    <location>
        <begin position="101"/>
        <end position="119"/>
    </location>
</feature>
<feature type="transmembrane region" description="Helical" evidence="8">
    <location>
        <begin position="227"/>
        <end position="246"/>
    </location>
</feature>
<sequence length="247" mass="26086">MDLPPLADIALVVSGAVVAGFVNGLSGAGYALVSLGFWLHAMPPMLAAPLAAFCAVTSHITSLPAIWHGVRWPRLWPFLVAGLAGVPIGTTLLTHINAQPLKLGVGLLLVLYCCWMAFVRRPPIVTGGGRIADAAIGLTGGIMGGMASISGPAPTIWAQLRGWDMHQQRGVNQPFNMAILTMSFSSALIAGYIDRTFLVWLLLAFPSTLLGARTGVSLYSRINARQFRHIVLILLGLSGVTLIISGL</sequence>
<evidence type="ECO:0000313" key="10">
    <source>
        <dbReference type="Proteomes" id="UP000190092"/>
    </source>
</evidence>
<dbReference type="PANTHER" id="PTHR30269">
    <property type="entry name" value="TRANSMEMBRANE PROTEIN YFCA"/>
    <property type="match status" value="1"/>
</dbReference>
<dbReference type="Pfam" id="PF01925">
    <property type="entry name" value="TauE"/>
    <property type="match status" value="1"/>
</dbReference>
<feature type="transmembrane region" description="Helical" evidence="8">
    <location>
        <begin position="199"/>
        <end position="220"/>
    </location>
</feature>
<feature type="transmembrane region" description="Helical" evidence="8">
    <location>
        <begin position="75"/>
        <end position="94"/>
    </location>
</feature>
<evidence type="ECO:0000256" key="6">
    <source>
        <dbReference type="ARBA" id="ARBA00022989"/>
    </source>
</evidence>
<feature type="transmembrane region" description="Helical" evidence="8">
    <location>
        <begin position="174"/>
        <end position="193"/>
    </location>
</feature>
<evidence type="ECO:0000256" key="3">
    <source>
        <dbReference type="ARBA" id="ARBA00022448"/>
    </source>
</evidence>
<organism evidence="9 10">
    <name type="scientific">Enhydrobacter aerosaccus</name>
    <dbReference type="NCBI Taxonomy" id="225324"/>
    <lineage>
        <taxon>Bacteria</taxon>
        <taxon>Pseudomonadati</taxon>
        <taxon>Pseudomonadota</taxon>
        <taxon>Alphaproteobacteria</taxon>
        <taxon>Hyphomicrobiales</taxon>
        <taxon>Enhydrobacter</taxon>
    </lineage>
</organism>
<evidence type="ECO:0000256" key="5">
    <source>
        <dbReference type="ARBA" id="ARBA00022692"/>
    </source>
</evidence>
<gene>
    <name evidence="9" type="ORF">SAMN02745126_01509</name>
</gene>
<dbReference type="GO" id="GO:0005886">
    <property type="term" value="C:plasma membrane"/>
    <property type="evidence" value="ECO:0007669"/>
    <property type="project" value="UniProtKB-SubCell"/>
</dbReference>
<protein>
    <recommendedName>
        <fullName evidence="8">Probable membrane transporter protein</fullName>
    </recommendedName>
</protein>
<keyword evidence="4 8" id="KW-1003">Cell membrane</keyword>
<comment type="similarity">
    <text evidence="2 8">Belongs to the 4-toluene sulfonate uptake permease (TSUP) (TC 2.A.102) family.</text>
</comment>
<dbReference type="InterPro" id="IPR002781">
    <property type="entry name" value="TM_pro_TauE-like"/>
</dbReference>
<feature type="transmembrane region" description="Helical" evidence="8">
    <location>
        <begin position="46"/>
        <end position="69"/>
    </location>
</feature>
<comment type="subcellular location">
    <subcellularLocation>
        <location evidence="1 8">Cell membrane</location>
        <topology evidence="1 8">Multi-pass membrane protein</topology>
    </subcellularLocation>
</comment>
<keyword evidence="6 8" id="KW-1133">Transmembrane helix</keyword>
<feature type="transmembrane region" description="Helical" evidence="8">
    <location>
        <begin position="131"/>
        <end position="153"/>
    </location>
</feature>
<keyword evidence="5 8" id="KW-0812">Transmembrane</keyword>
<name>A0A1T4LE76_9HYPH</name>
<dbReference type="InterPro" id="IPR052017">
    <property type="entry name" value="TSUP"/>
</dbReference>
<dbReference type="STRING" id="225324.SAMN02745126_01509"/>
<keyword evidence="3" id="KW-0813">Transport</keyword>
<keyword evidence="7 8" id="KW-0472">Membrane</keyword>
<proteinExistence type="inferred from homology"/>
<evidence type="ECO:0000256" key="8">
    <source>
        <dbReference type="RuleBase" id="RU363041"/>
    </source>
</evidence>
<dbReference type="Proteomes" id="UP000190092">
    <property type="component" value="Unassembled WGS sequence"/>
</dbReference>
<evidence type="ECO:0000256" key="4">
    <source>
        <dbReference type="ARBA" id="ARBA00022475"/>
    </source>
</evidence>
<keyword evidence="10" id="KW-1185">Reference proteome</keyword>